<sequence>MSDKYQPSQFEKKWIKKWEKDKTYHTYDIKGKEKMYVLDMFPYPSGAGLHVGHPRGYTATDILSRYYRMNNYSVLHPMGWDAFGLPAENAAVKAKKNPIDIVPLNIANFKRQMQMLGFSYDWSREFSTTDPAYYKWTQWLFIQFFKMGLLYKKNTPINYCPKCKTGLAEEEVLANGTHERCGNVIEKKDLSQWLFRITAYADRLLKDLDGLQWPKGILEMQRNWIGRKEGININYRVLSQDDSLKILSRLNSSRLARLKQKVVQNFSSSSYQTIDKITCFTTRPDTNFGATFIVIAPEHGFVEKILNPKSQVLNKFEISKSKREEIKKYVDQAKSKSQIERETEGRKKTGVFTGFYAINNLNGRLLPIWISDFVLMGFGTGAVVGVPGHDRRDFEFAKEYKIPVIRVVVGADKDNSEITKKEQVQEDEGIMINSQFLDGMDIHKATIKIMDYLEEKGWGKRKVTYHLRNWIFSRQRYWGEPIPMVYCQNCAINKRNYWNVKTGKEIKKNIEYGILNLESIPNSKFQILNSDLYGWFPLSEDKLPLELPYVKSYEPGESGESPLANIDSFVKTTCPNCGGPAKRETDTMPNWAGSCWYFIRFAQNQKSKIKDQSKESTSIENWKLEIENSAKNWLPVDWYFGGAEHAVLHLLYSRFWVKALQDLKLLDFSEPFLRLRNVGMVLAEDNHKMSKSLGNVINPDEVVKEYGADTLRMYEMFMAPFSQEIAWSTKTLQGVHRFLIRVWNIFQEFRIQNLEFRINKNTEDKKLINKLNQTITKVSQDITAVKYNTAIAMMMEFLNEWEKTCNMKHETCNIKNKNMSLRGSDPAKRGSDEAIPLTTDNAKKFLKILAPFAPFITEEIWRDVFNEKQSIHLSTWPKVEEIEMGDVEITIPVQVNGKLRGTVKIQNSEFRIQNLMVEKALKDENITKYLEGKKYRVIYVSGKILNIVLTGNI</sequence>
<gene>
    <name evidence="9" type="primary">leuS</name>
    <name evidence="14" type="ORF">AUK04_04050</name>
</gene>
<feature type="binding site" evidence="9">
    <location>
        <position position="691"/>
    </location>
    <ligand>
        <name>ATP</name>
        <dbReference type="ChEBI" id="CHEBI:30616"/>
    </ligand>
</feature>
<dbReference type="InterPro" id="IPR009008">
    <property type="entry name" value="Val/Leu/Ile-tRNA-synth_edit"/>
</dbReference>
<accession>A0A1J5HEI3</accession>
<keyword evidence="3 9" id="KW-0436">Ligase</keyword>
<evidence type="ECO:0000259" key="13">
    <source>
        <dbReference type="Pfam" id="PF13603"/>
    </source>
</evidence>
<dbReference type="InterPro" id="IPR025709">
    <property type="entry name" value="Leu_tRNA-synth_edit"/>
</dbReference>
<keyword evidence="7 9" id="KW-0030">Aminoacyl-tRNA synthetase</keyword>
<dbReference type="GO" id="GO:0005829">
    <property type="term" value="C:cytosol"/>
    <property type="evidence" value="ECO:0007669"/>
    <property type="project" value="TreeGrafter"/>
</dbReference>
<dbReference type="Gene3D" id="3.10.20.590">
    <property type="match status" value="1"/>
</dbReference>
<feature type="domain" description="Aminoacyl-tRNA synthetase class Ia" evidence="11">
    <location>
        <begin position="13"/>
        <end position="217"/>
    </location>
</feature>
<comment type="subcellular location">
    <subcellularLocation>
        <location evidence="9">Cytoplasm</location>
    </subcellularLocation>
</comment>
<comment type="caution">
    <text evidence="14">The sequence shown here is derived from an EMBL/GenBank/DDBJ whole genome shotgun (WGS) entry which is preliminary data.</text>
</comment>
<evidence type="ECO:0000313" key="14">
    <source>
        <dbReference type="EMBL" id="OIP82875.1"/>
    </source>
</evidence>
<dbReference type="PANTHER" id="PTHR43740">
    <property type="entry name" value="LEUCYL-TRNA SYNTHETASE"/>
    <property type="match status" value="1"/>
</dbReference>
<evidence type="ECO:0000313" key="15">
    <source>
        <dbReference type="Proteomes" id="UP000183758"/>
    </source>
</evidence>
<evidence type="ECO:0000256" key="2">
    <source>
        <dbReference type="ARBA" id="ARBA00022490"/>
    </source>
</evidence>
<dbReference type="PROSITE" id="PS00178">
    <property type="entry name" value="AA_TRNA_LIGASE_I"/>
    <property type="match status" value="1"/>
</dbReference>
<dbReference type="GO" id="GO:0006429">
    <property type="term" value="P:leucyl-tRNA aminoacylation"/>
    <property type="evidence" value="ECO:0007669"/>
    <property type="project" value="UniProtKB-UniRule"/>
</dbReference>
<evidence type="ECO:0000256" key="1">
    <source>
        <dbReference type="ARBA" id="ARBA00005594"/>
    </source>
</evidence>
<dbReference type="SUPFAM" id="SSF52374">
    <property type="entry name" value="Nucleotidylyl transferase"/>
    <property type="match status" value="1"/>
</dbReference>
<dbReference type="EMBL" id="MNZM01000101">
    <property type="protein sequence ID" value="OIP82875.1"/>
    <property type="molecule type" value="Genomic_DNA"/>
</dbReference>
<dbReference type="InterPro" id="IPR002300">
    <property type="entry name" value="aa-tRNA-synth_Ia"/>
</dbReference>
<keyword evidence="4 9" id="KW-0547">Nucleotide-binding</keyword>
<dbReference type="PRINTS" id="PR00985">
    <property type="entry name" value="TRNASYNTHLEU"/>
</dbReference>
<dbReference type="Pfam" id="PF08264">
    <property type="entry name" value="Anticodon_1"/>
    <property type="match status" value="1"/>
</dbReference>
<evidence type="ECO:0000256" key="5">
    <source>
        <dbReference type="ARBA" id="ARBA00022840"/>
    </source>
</evidence>
<dbReference type="InterPro" id="IPR014729">
    <property type="entry name" value="Rossmann-like_a/b/a_fold"/>
</dbReference>
<dbReference type="Pfam" id="PF00133">
    <property type="entry name" value="tRNA-synt_1"/>
    <property type="match status" value="2"/>
</dbReference>
<feature type="domain" description="Aminoacyl-tRNA synthetase class Ia" evidence="11">
    <location>
        <begin position="653"/>
        <end position="728"/>
    </location>
</feature>
<feature type="domain" description="Leucyl-tRNA synthetase editing" evidence="13">
    <location>
        <begin position="274"/>
        <end position="454"/>
    </location>
</feature>
<dbReference type="EC" id="6.1.1.4" evidence="9"/>
<comment type="catalytic activity">
    <reaction evidence="8 9">
        <text>tRNA(Leu) + L-leucine + ATP = L-leucyl-tRNA(Leu) + AMP + diphosphate</text>
        <dbReference type="Rhea" id="RHEA:11688"/>
        <dbReference type="Rhea" id="RHEA-COMP:9613"/>
        <dbReference type="Rhea" id="RHEA-COMP:9622"/>
        <dbReference type="ChEBI" id="CHEBI:30616"/>
        <dbReference type="ChEBI" id="CHEBI:33019"/>
        <dbReference type="ChEBI" id="CHEBI:57427"/>
        <dbReference type="ChEBI" id="CHEBI:78442"/>
        <dbReference type="ChEBI" id="CHEBI:78494"/>
        <dbReference type="ChEBI" id="CHEBI:456215"/>
        <dbReference type="EC" id="6.1.1.4"/>
    </reaction>
</comment>
<dbReference type="GO" id="GO:0005524">
    <property type="term" value="F:ATP binding"/>
    <property type="evidence" value="ECO:0007669"/>
    <property type="project" value="UniProtKB-UniRule"/>
</dbReference>
<evidence type="ECO:0000256" key="7">
    <source>
        <dbReference type="ARBA" id="ARBA00023146"/>
    </source>
</evidence>
<evidence type="ECO:0000259" key="12">
    <source>
        <dbReference type="Pfam" id="PF08264"/>
    </source>
</evidence>
<reference evidence="14 15" key="1">
    <citation type="journal article" date="2016" name="Environ. Microbiol.">
        <title>Genomic resolution of a cold subsurface aquifer community provides metabolic insights for novel microbes adapted to high CO concentrations.</title>
        <authorList>
            <person name="Probst A.J."/>
            <person name="Castelle C.J."/>
            <person name="Singh A."/>
            <person name="Brown C.T."/>
            <person name="Anantharaman K."/>
            <person name="Sharon I."/>
            <person name="Hug L.A."/>
            <person name="Burstein D."/>
            <person name="Emerson J.B."/>
            <person name="Thomas B.C."/>
            <person name="Banfield J.F."/>
        </authorList>
    </citation>
    <scope>NUCLEOTIDE SEQUENCE [LARGE SCALE GENOMIC DNA]</scope>
    <source>
        <strain evidence="14">CG2_30_33_16</strain>
    </source>
</reference>
<dbReference type="PANTHER" id="PTHR43740:SF2">
    <property type="entry name" value="LEUCINE--TRNA LIGASE, MITOCHONDRIAL"/>
    <property type="match status" value="1"/>
</dbReference>
<evidence type="ECO:0000259" key="11">
    <source>
        <dbReference type="Pfam" id="PF00133"/>
    </source>
</evidence>
<feature type="short sequence motif" description="'KMSKS' region" evidence="9">
    <location>
        <begin position="688"/>
        <end position="692"/>
    </location>
</feature>
<comment type="similarity">
    <text evidence="1 9 10">Belongs to the class-I aminoacyl-tRNA synthetase family.</text>
</comment>
<dbReference type="InterPro" id="IPR009080">
    <property type="entry name" value="tRNAsynth_Ia_anticodon-bd"/>
</dbReference>
<dbReference type="SUPFAM" id="SSF50677">
    <property type="entry name" value="ValRS/IleRS/LeuRS editing domain"/>
    <property type="match status" value="1"/>
</dbReference>
<dbReference type="Proteomes" id="UP000183758">
    <property type="component" value="Unassembled WGS sequence"/>
</dbReference>
<dbReference type="InterPro" id="IPR013155">
    <property type="entry name" value="M/V/L/I-tRNA-synth_anticd-bd"/>
</dbReference>
<evidence type="ECO:0000256" key="4">
    <source>
        <dbReference type="ARBA" id="ARBA00022741"/>
    </source>
</evidence>
<evidence type="ECO:0000256" key="10">
    <source>
        <dbReference type="RuleBase" id="RU363035"/>
    </source>
</evidence>
<organism evidence="14 15">
    <name type="scientific">Candidatus Roizmanbacteria bacterium CG2_30_33_16</name>
    <dbReference type="NCBI Taxonomy" id="1805340"/>
    <lineage>
        <taxon>Bacteria</taxon>
        <taxon>Candidatus Roizmaniibacteriota</taxon>
    </lineage>
</organism>
<proteinExistence type="inferred from homology"/>
<evidence type="ECO:0000256" key="8">
    <source>
        <dbReference type="ARBA" id="ARBA00047469"/>
    </source>
</evidence>
<dbReference type="FunFam" id="3.40.50.620:FF:000077">
    <property type="entry name" value="Leucine--tRNA ligase"/>
    <property type="match status" value="1"/>
</dbReference>
<keyword evidence="6 9" id="KW-0648">Protein biosynthesis</keyword>
<evidence type="ECO:0000256" key="9">
    <source>
        <dbReference type="HAMAP-Rule" id="MF_00049"/>
    </source>
</evidence>
<name>A0A1J5HEI3_9BACT</name>
<dbReference type="AlphaFoldDB" id="A0A1J5HEI3"/>
<dbReference type="CDD" id="cd07958">
    <property type="entry name" value="Anticodon_Ia_Leu_BEm"/>
    <property type="match status" value="1"/>
</dbReference>
<dbReference type="Pfam" id="PF13603">
    <property type="entry name" value="tRNA-synt_1_2"/>
    <property type="match status" value="1"/>
</dbReference>
<comment type="caution">
    <text evidence="9">Lacks conserved residue(s) required for the propagation of feature annotation.</text>
</comment>
<dbReference type="InterPro" id="IPR002302">
    <property type="entry name" value="Leu-tRNA-ligase"/>
</dbReference>
<keyword evidence="5 9" id="KW-0067">ATP-binding</keyword>
<feature type="domain" description="Methionyl/Valyl/Leucyl/Isoleucyl-tRNA synthetase anticodon-binding" evidence="12">
    <location>
        <begin position="764"/>
        <end position="908"/>
    </location>
</feature>
<dbReference type="GO" id="GO:0004823">
    <property type="term" value="F:leucine-tRNA ligase activity"/>
    <property type="evidence" value="ECO:0007669"/>
    <property type="project" value="UniProtKB-UniRule"/>
</dbReference>
<evidence type="ECO:0000256" key="6">
    <source>
        <dbReference type="ARBA" id="ARBA00022917"/>
    </source>
</evidence>
<dbReference type="InterPro" id="IPR001412">
    <property type="entry name" value="aa-tRNA-synth_I_CS"/>
</dbReference>
<dbReference type="GO" id="GO:0002161">
    <property type="term" value="F:aminoacyl-tRNA deacylase activity"/>
    <property type="evidence" value="ECO:0007669"/>
    <property type="project" value="InterPro"/>
</dbReference>
<dbReference type="CDD" id="cd00812">
    <property type="entry name" value="LeuRS_core"/>
    <property type="match status" value="1"/>
</dbReference>
<dbReference type="Gene3D" id="3.90.740.10">
    <property type="entry name" value="Valyl/Leucyl/Isoleucyl-tRNA synthetase, editing domain"/>
    <property type="match status" value="1"/>
</dbReference>
<dbReference type="SUPFAM" id="SSF47323">
    <property type="entry name" value="Anticodon-binding domain of a subclass of class I aminoacyl-tRNA synthetases"/>
    <property type="match status" value="1"/>
</dbReference>
<dbReference type="FunFam" id="1.10.730.10:FF:000002">
    <property type="entry name" value="Leucine--tRNA ligase"/>
    <property type="match status" value="1"/>
</dbReference>
<keyword evidence="2 9" id="KW-0963">Cytoplasm</keyword>
<protein>
    <recommendedName>
        <fullName evidence="9">Leucine--tRNA ligase</fullName>
        <ecNumber evidence="9">6.1.1.4</ecNumber>
    </recommendedName>
    <alternativeName>
        <fullName evidence="9">Leucyl-tRNA synthetase</fullName>
        <shortName evidence="9">LeuRS</shortName>
    </alternativeName>
</protein>
<dbReference type="HAMAP" id="MF_00049_B">
    <property type="entry name" value="Leu_tRNA_synth_B"/>
    <property type="match status" value="1"/>
</dbReference>
<dbReference type="Gene3D" id="3.40.50.620">
    <property type="entry name" value="HUPs"/>
    <property type="match status" value="2"/>
</dbReference>
<dbReference type="Gene3D" id="1.10.730.10">
    <property type="entry name" value="Isoleucyl-tRNA Synthetase, Domain 1"/>
    <property type="match status" value="1"/>
</dbReference>
<evidence type="ECO:0000256" key="3">
    <source>
        <dbReference type="ARBA" id="ARBA00022598"/>
    </source>
</evidence>